<reference evidence="6 7" key="1">
    <citation type="submission" date="2017-04" db="EMBL/GenBank/DDBJ databases">
        <title>Draft genome of the yeast Clavispora lusitaniae type strain CBS 6936.</title>
        <authorList>
            <person name="Durrens P."/>
            <person name="Klopp C."/>
            <person name="Biteau N."/>
            <person name="Fitton-Ouhabi V."/>
            <person name="Dementhon K."/>
            <person name="Accoceberry I."/>
            <person name="Sherman D.J."/>
            <person name="Noel T."/>
        </authorList>
    </citation>
    <scope>NUCLEOTIDE SEQUENCE [LARGE SCALE GENOMIC DNA]</scope>
    <source>
        <strain evidence="6 7">CBS 6936</strain>
    </source>
</reference>
<keyword evidence="3" id="KW-0472">Membrane</keyword>
<dbReference type="GO" id="GO:0046872">
    <property type="term" value="F:metal ion binding"/>
    <property type="evidence" value="ECO:0007669"/>
    <property type="project" value="UniProtKB-KW"/>
</dbReference>
<evidence type="ECO:0000313" key="7">
    <source>
        <dbReference type="Proteomes" id="UP000195602"/>
    </source>
</evidence>
<dbReference type="SUPFAM" id="SSF52025">
    <property type="entry name" value="PA domain"/>
    <property type="match status" value="1"/>
</dbReference>
<keyword evidence="3" id="KW-0812">Transmembrane</keyword>
<proteinExistence type="inferred from homology"/>
<evidence type="ECO:0000256" key="1">
    <source>
        <dbReference type="RuleBase" id="RU361240"/>
    </source>
</evidence>
<evidence type="ECO:0000259" key="5">
    <source>
        <dbReference type="Pfam" id="PF04389"/>
    </source>
</evidence>
<evidence type="ECO:0000256" key="3">
    <source>
        <dbReference type="SAM" id="Phobius"/>
    </source>
</evidence>
<dbReference type="InterPro" id="IPR003137">
    <property type="entry name" value="PA_domain"/>
</dbReference>
<comment type="similarity">
    <text evidence="1">Belongs to the peptidase M28 family.</text>
</comment>
<feature type="region of interest" description="Disordered" evidence="2">
    <location>
        <begin position="1"/>
        <end position="29"/>
    </location>
</feature>
<evidence type="ECO:0000313" key="6">
    <source>
        <dbReference type="EMBL" id="OVF08531.1"/>
    </source>
</evidence>
<evidence type="ECO:0000259" key="4">
    <source>
        <dbReference type="Pfam" id="PF02225"/>
    </source>
</evidence>
<dbReference type="PANTHER" id="PTHR10404:SF46">
    <property type="entry name" value="VACUOLAR PROTEIN SORTING-ASSOCIATED PROTEIN 70"/>
    <property type="match status" value="1"/>
</dbReference>
<keyword evidence="3" id="KW-1133">Transmembrane helix</keyword>
<dbReference type="InterPro" id="IPR046450">
    <property type="entry name" value="PA_dom_sf"/>
</dbReference>
<dbReference type="PANTHER" id="PTHR10404">
    <property type="entry name" value="N-ACETYLATED-ALPHA-LINKED ACIDIC DIPEPTIDASE"/>
    <property type="match status" value="1"/>
</dbReference>
<dbReference type="Gene3D" id="3.50.30.30">
    <property type="match status" value="1"/>
</dbReference>
<organism evidence="6 7">
    <name type="scientific">Clavispora lusitaniae</name>
    <name type="common">Candida lusitaniae</name>
    <dbReference type="NCBI Taxonomy" id="36911"/>
    <lineage>
        <taxon>Eukaryota</taxon>
        <taxon>Fungi</taxon>
        <taxon>Dikarya</taxon>
        <taxon>Ascomycota</taxon>
        <taxon>Saccharomycotina</taxon>
        <taxon>Pichiomycetes</taxon>
        <taxon>Metschnikowiaceae</taxon>
        <taxon>Clavispora</taxon>
    </lineage>
</organism>
<sequence>MADENSPLLESSFDRDMDDFDNQSKRTTESQNVERMLRQRFWWFCILGVAAIVALQLSFLPRTSCNRDFRRWYDLHLTKTDVKRLFLVQSQRGRPEDDGLTVEDHVDHWLGAFSMLNAKTTAGISASTAPELAAMVQQNMRDFGFETNSHIYPLPPLVKEPLSSAVRLVDVQSGRVLYNAKTHEAGSPTPAFFPFGANGSVEAPLTFARAGTPEDFSALERHGLSVAGRIVVFSHSSTSDYLLADKIALAEQRGCAAVVVYGDVDAEDAISRNFKPFAVPEPGIRIPLSYSAAQPILSTLGPAMEPFQNWPYAPQPLDDTLCLQVAAQFAPDSLYATNIVGSLEGVLNDGVILVGASRDILTSSNPLSGHAIMLEVMRRFQLLRNMGWRPLRAIRFVSWDASRSAAQGSHAMVLDSSVLKTNLPVLAYINLDEDVVMGDHFSVDANPLFNNILRYTAKFVPFPRNSTHYRRMSKNDNAMFSDDEEDDDISLYHYWYKQSKAYINNRVGSAFAGKDASSFQSSFAGPTINIKFAQSPNHNDSVYVPESSFYSLDWLSQNVDKSYALHSSLVRFLGLLVLSLGEHEVVDYKTADLFSQAQSFFSDFVDANKDTLKGWEDEVVHDSLLSKSTLLADLKDRMDGDADKHTQFKFRALVQQMKEIFGELQSQSEIYDAYNVDVQEMWIEDYPWYKMFKKAQIYAKFKVTNYKLLRIEKGLTLTPDETEKTGGVNETHHLMYEVPQGQHSRAELHQRGAFASMYEAAETGNMERMIKIMVGSYERLKSIYKKIS</sequence>
<keyword evidence="1" id="KW-0479">Metal-binding</keyword>
<keyword evidence="1 6" id="KW-0378">Hydrolase</keyword>
<dbReference type="EC" id="3.4.-.-" evidence="1"/>
<dbReference type="InterPro" id="IPR039373">
    <property type="entry name" value="Peptidase_M28B"/>
</dbReference>
<dbReference type="KEGG" id="clus:A9F13_08g02431"/>
<dbReference type="Gene3D" id="3.40.630.10">
    <property type="entry name" value="Zn peptidases"/>
    <property type="match status" value="1"/>
</dbReference>
<name>A0AA91Q044_CLALS</name>
<feature type="domain" description="PA" evidence="4">
    <location>
        <begin position="202"/>
        <end position="269"/>
    </location>
</feature>
<dbReference type="AlphaFoldDB" id="A0AA91Q044"/>
<accession>A0AA91Q044</accession>
<dbReference type="InterPro" id="IPR007484">
    <property type="entry name" value="Peptidase_M28"/>
</dbReference>
<dbReference type="GO" id="GO:0006508">
    <property type="term" value="P:proteolysis"/>
    <property type="evidence" value="ECO:0007669"/>
    <property type="project" value="UniProtKB-KW"/>
</dbReference>
<keyword evidence="1" id="KW-0645">Protease</keyword>
<dbReference type="GO" id="GO:0004180">
    <property type="term" value="F:carboxypeptidase activity"/>
    <property type="evidence" value="ECO:0007669"/>
    <property type="project" value="TreeGrafter"/>
</dbReference>
<feature type="domain" description="Peptidase M28" evidence="5">
    <location>
        <begin position="368"/>
        <end position="483"/>
    </location>
</feature>
<evidence type="ECO:0000256" key="2">
    <source>
        <dbReference type="SAM" id="MobiDB-lite"/>
    </source>
</evidence>
<dbReference type="Pfam" id="PF02225">
    <property type="entry name" value="PA"/>
    <property type="match status" value="1"/>
</dbReference>
<gene>
    <name evidence="6" type="ORF">A9F13_08g02431</name>
</gene>
<dbReference type="SUPFAM" id="SSF53187">
    <property type="entry name" value="Zn-dependent exopeptidases"/>
    <property type="match status" value="1"/>
</dbReference>
<dbReference type="Pfam" id="PF04389">
    <property type="entry name" value="Peptidase_M28"/>
    <property type="match status" value="1"/>
</dbReference>
<comment type="caution">
    <text evidence="6">The sequence shown here is derived from an EMBL/GenBank/DDBJ whole genome shotgun (WGS) entry which is preliminary data.</text>
</comment>
<dbReference type="Proteomes" id="UP000195602">
    <property type="component" value="Unassembled WGS sequence"/>
</dbReference>
<keyword evidence="1" id="KW-0862">Zinc</keyword>
<dbReference type="EMBL" id="LYUB02000008">
    <property type="protein sequence ID" value="OVF08531.1"/>
    <property type="molecule type" value="Genomic_DNA"/>
</dbReference>
<feature type="transmembrane region" description="Helical" evidence="3">
    <location>
        <begin position="41"/>
        <end position="60"/>
    </location>
</feature>
<protein>
    <recommendedName>
        <fullName evidence="1">Peptide hydrolase</fullName>
        <ecNumber evidence="1">3.4.-.-</ecNumber>
    </recommendedName>
</protein>